<reference evidence="18" key="1">
    <citation type="journal article" date="2022" name="Int. J. Mol. Sci.">
        <title>Draft Genome of Tanacetum Coccineum: Genomic Comparison of Closely Related Tanacetum-Family Plants.</title>
        <authorList>
            <person name="Yamashiro T."/>
            <person name="Shiraishi A."/>
            <person name="Nakayama K."/>
            <person name="Satake H."/>
        </authorList>
    </citation>
    <scope>NUCLEOTIDE SEQUENCE</scope>
</reference>
<reference evidence="18" key="2">
    <citation type="submission" date="2022-01" db="EMBL/GenBank/DDBJ databases">
        <authorList>
            <person name="Yamashiro T."/>
            <person name="Shiraishi A."/>
            <person name="Satake H."/>
            <person name="Nakayama K."/>
        </authorList>
    </citation>
    <scope>NUCLEOTIDE SEQUENCE</scope>
</reference>
<evidence type="ECO:0000256" key="7">
    <source>
        <dbReference type="ARBA" id="ARBA00022759"/>
    </source>
</evidence>
<keyword evidence="13" id="KW-0239">DNA-directed DNA polymerase</keyword>
<feature type="region of interest" description="Disordered" evidence="16">
    <location>
        <begin position="511"/>
        <end position="541"/>
    </location>
</feature>
<dbReference type="InterPro" id="IPR001584">
    <property type="entry name" value="Integrase_cat-core"/>
</dbReference>
<proteinExistence type="predicted"/>
<dbReference type="Pfam" id="PF22936">
    <property type="entry name" value="Pol_BBD"/>
    <property type="match status" value="1"/>
</dbReference>
<accession>A0ABQ5GEJ8</accession>
<keyword evidence="9" id="KW-0067">ATP-binding</keyword>
<evidence type="ECO:0000256" key="2">
    <source>
        <dbReference type="ARBA" id="ARBA00022612"/>
    </source>
</evidence>
<dbReference type="PROSITE" id="PS50994">
    <property type="entry name" value="INTEGRASE"/>
    <property type="match status" value="2"/>
</dbReference>
<dbReference type="InterPro" id="IPR039537">
    <property type="entry name" value="Retrotran_Ty1/copia-like"/>
</dbReference>
<feature type="domain" description="Integrase catalytic" evidence="17">
    <location>
        <begin position="186"/>
        <end position="361"/>
    </location>
</feature>
<dbReference type="SUPFAM" id="SSF53098">
    <property type="entry name" value="Ribonuclease H-like"/>
    <property type="match status" value="2"/>
</dbReference>
<dbReference type="Gene3D" id="3.30.420.10">
    <property type="entry name" value="Ribonuclease H-like superfamily/Ribonuclease H"/>
    <property type="match status" value="2"/>
</dbReference>
<evidence type="ECO:0000256" key="8">
    <source>
        <dbReference type="ARBA" id="ARBA00022801"/>
    </source>
</evidence>
<evidence type="ECO:0000256" key="12">
    <source>
        <dbReference type="ARBA" id="ARBA00022918"/>
    </source>
</evidence>
<dbReference type="InterPro" id="IPR025724">
    <property type="entry name" value="GAG-pre-integrase_dom"/>
</dbReference>
<name>A0ABQ5GEJ8_9ASTR</name>
<keyword evidence="12" id="KW-0695">RNA-directed DNA polymerase</keyword>
<gene>
    <name evidence="18" type="ORF">Tco_1032663</name>
</gene>
<keyword evidence="4" id="KW-0540">Nuclease</keyword>
<dbReference type="EMBL" id="BQNB010018346">
    <property type="protein sequence ID" value="GJT73377.1"/>
    <property type="molecule type" value="Genomic_DNA"/>
</dbReference>
<feature type="domain" description="Integrase catalytic" evidence="17">
    <location>
        <begin position="759"/>
        <end position="927"/>
    </location>
</feature>
<evidence type="ECO:0000313" key="18">
    <source>
        <dbReference type="EMBL" id="GJT73377.1"/>
    </source>
</evidence>
<dbReference type="Pfam" id="PF13976">
    <property type="entry name" value="gag_pre-integrs"/>
    <property type="match status" value="1"/>
</dbReference>
<keyword evidence="7" id="KW-0255">Endonuclease</keyword>
<evidence type="ECO:0000256" key="5">
    <source>
        <dbReference type="ARBA" id="ARBA00022723"/>
    </source>
</evidence>
<evidence type="ECO:0000256" key="13">
    <source>
        <dbReference type="ARBA" id="ARBA00022932"/>
    </source>
</evidence>
<comment type="caution">
    <text evidence="18">The sequence shown here is derived from an EMBL/GenBank/DDBJ whole genome shotgun (WGS) entry which is preliminary data.</text>
</comment>
<dbReference type="InterPro" id="IPR036397">
    <property type="entry name" value="RNaseH_sf"/>
</dbReference>
<dbReference type="Pfam" id="PF25597">
    <property type="entry name" value="SH3_retrovirus"/>
    <property type="match status" value="1"/>
</dbReference>
<feature type="compositionally biased region" description="Polar residues" evidence="16">
    <location>
        <begin position="566"/>
        <end position="576"/>
    </location>
</feature>
<dbReference type="Proteomes" id="UP001151760">
    <property type="component" value="Unassembled WGS sequence"/>
</dbReference>
<evidence type="ECO:0000313" key="19">
    <source>
        <dbReference type="Proteomes" id="UP001151760"/>
    </source>
</evidence>
<dbReference type="Pfam" id="PF00665">
    <property type="entry name" value="rve"/>
    <property type="match status" value="1"/>
</dbReference>
<sequence length="1038" mass="117007">MQVVQVILWYLDSGCSKHMTGNRSKLKNFVEKFIGSVRFGNDHFGAIMGYGDYVIGDSVISRVYYVEGLGHNLFSVGQFCDSDLEVAFRKHTCFVRDINGTNILKGSRGTNLYTISIDEMMKSSPICLLSKASKSKSWLWHRRLNHLNFGTINDLARKDLVRGLPRLKFEKDHLCSACQLGKSKKFSHKPKSENTNMEVLHTLHMDLCGPMRVQSINGKKYILVIVDDYSRFTWVKFLRSKDETPEFVINFLKQIQVGLNKTVRYIRTDNGTEFVNQVMSKYYEGVGIFHQKSVPRTPQQNGVVERRNRTLVEAARTMLIFSKAPMFLWAEAVATACYTQNRSLIHTRHNKTPYELVHDKKPDLTFLRVFGALCYPTNDSEDLGKFQAKADIGIFVGYAPSRKGYRIYNKRTRRLMETIHVTFDEMHQTMAPVRISSGPEPIMMTPGQLNSGLAPSPVPATTYIPPTDKDLEILFQPMFDEYFEQSTDSEPVPMATVVNAPIVSTNTSVSTTIAQDAPSTSHSLSSSQVHPPVFPQGVAAGPTIEDTSITQADLHPSVNPVAGEPSSAQSTSGDVSLQPSITNIKSALFEAHLRWEMELDDTSPVDFNLEAKVASLNNSKNYKAHPYQNASRSKQILKSKEKPYPPCTHCGFNNHHPDDCRNYPEYEIYGSYDHFTSGHNRVIHVIGGVLAESSQSSKSSIRVSCTTCGSNVHSTIDHNDFDHFKRGEKIQATKAKEPTKNGFSRSMAGVKSYMHKYVEKPGPKFDDKQGTIFNANKEIVLIAPRRNDVYVLGMSSLTPNRACFFAKASKSMVENQNDVKVKQIRIDNRTEFRNSELKSFCDGKEISQNFSSLYTPEQNSVAERKNRTLIEAARTMLNGLVLSEHFWTDAIRIACPPSLINTEGTQVQEVQTKQINHQPTKETSRNNTETSIPIIEPLVPEVPQSQSIHHASTSSYPVTQDRWSRDQHTELVNIISDPREGMLLRNMAIKLIDASASEYLFVDFLSKIEPNKVSEALKHPGWVDAMQEELNQFYENKV</sequence>
<evidence type="ECO:0000256" key="11">
    <source>
        <dbReference type="ARBA" id="ARBA00022908"/>
    </source>
</evidence>
<comment type="function">
    <text evidence="1">The aspartyl protease (PR) mediates the proteolytic cleavages of the Gag and Gag-Pol polyproteins after assembly of the VLP.</text>
</comment>
<keyword evidence="5" id="KW-0479">Metal-binding</keyword>
<keyword evidence="11" id="KW-0229">DNA integration</keyword>
<evidence type="ECO:0000256" key="14">
    <source>
        <dbReference type="ARBA" id="ARBA00023113"/>
    </source>
</evidence>
<evidence type="ECO:0000256" key="1">
    <source>
        <dbReference type="ARBA" id="ARBA00002180"/>
    </source>
</evidence>
<organism evidence="18 19">
    <name type="scientific">Tanacetum coccineum</name>
    <dbReference type="NCBI Taxonomy" id="301880"/>
    <lineage>
        <taxon>Eukaryota</taxon>
        <taxon>Viridiplantae</taxon>
        <taxon>Streptophyta</taxon>
        <taxon>Embryophyta</taxon>
        <taxon>Tracheophyta</taxon>
        <taxon>Spermatophyta</taxon>
        <taxon>Magnoliopsida</taxon>
        <taxon>eudicotyledons</taxon>
        <taxon>Gunneridae</taxon>
        <taxon>Pentapetalae</taxon>
        <taxon>asterids</taxon>
        <taxon>campanulids</taxon>
        <taxon>Asterales</taxon>
        <taxon>Asteraceae</taxon>
        <taxon>Asteroideae</taxon>
        <taxon>Anthemideae</taxon>
        <taxon>Anthemidinae</taxon>
        <taxon>Tanacetum</taxon>
    </lineage>
</organism>
<dbReference type="PANTHER" id="PTHR42648">
    <property type="entry name" value="TRANSPOSASE, PUTATIVE-RELATED"/>
    <property type="match status" value="1"/>
</dbReference>
<keyword evidence="19" id="KW-1185">Reference proteome</keyword>
<keyword evidence="13" id="KW-0548">Nucleotidyltransferase</keyword>
<evidence type="ECO:0000256" key="16">
    <source>
        <dbReference type="SAM" id="MobiDB-lite"/>
    </source>
</evidence>
<dbReference type="PANTHER" id="PTHR42648:SF11">
    <property type="entry name" value="TRANSPOSON TY4-P GAG-POL POLYPROTEIN"/>
    <property type="match status" value="1"/>
</dbReference>
<keyword evidence="6" id="KW-0547">Nucleotide-binding</keyword>
<evidence type="ECO:0000256" key="9">
    <source>
        <dbReference type="ARBA" id="ARBA00022840"/>
    </source>
</evidence>
<keyword evidence="8" id="KW-0378">Hydrolase</keyword>
<dbReference type="InterPro" id="IPR054722">
    <property type="entry name" value="PolX-like_BBD"/>
</dbReference>
<protein>
    <submittedName>
        <fullName evidence="18">Retrovirus-related pol polyprotein from transposon TNT 1-94</fullName>
    </submittedName>
</protein>
<evidence type="ECO:0000256" key="15">
    <source>
        <dbReference type="ARBA" id="ARBA00023172"/>
    </source>
</evidence>
<keyword evidence="10" id="KW-0460">Magnesium</keyword>
<evidence type="ECO:0000256" key="3">
    <source>
        <dbReference type="ARBA" id="ARBA00022670"/>
    </source>
</evidence>
<dbReference type="InterPro" id="IPR012337">
    <property type="entry name" value="RNaseH-like_sf"/>
</dbReference>
<keyword evidence="13" id="KW-0808">Transferase</keyword>
<keyword evidence="3" id="KW-0645">Protease</keyword>
<evidence type="ECO:0000256" key="6">
    <source>
        <dbReference type="ARBA" id="ARBA00022741"/>
    </source>
</evidence>
<feature type="region of interest" description="Disordered" evidence="16">
    <location>
        <begin position="555"/>
        <end position="576"/>
    </location>
</feature>
<keyword evidence="15" id="KW-0233">DNA recombination</keyword>
<keyword evidence="14" id="KW-0917">Virion maturation</keyword>
<keyword evidence="2" id="KW-1188">Viral release from host cell</keyword>
<evidence type="ECO:0000259" key="17">
    <source>
        <dbReference type="PROSITE" id="PS50994"/>
    </source>
</evidence>
<dbReference type="InterPro" id="IPR057670">
    <property type="entry name" value="SH3_retrovirus"/>
</dbReference>
<evidence type="ECO:0000256" key="10">
    <source>
        <dbReference type="ARBA" id="ARBA00022842"/>
    </source>
</evidence>
<evidence type="ECO:0000256" key="4">
    <source>
        <dbReference type="ARBA" id="ARBA00022722"/>
    </source>
</evidence>